<dbReference type="Proteomes" id="UP001342314">
    <property type="component" value="Unassembled WGS sequence"/>
</dbReference>
<keyword evidence="3" id="KW-1185">Reference proteome</keyword>
<feature type="compositionally biased region" description="Low complexity" evidence="1">
    <location>
        <begin position="398"/>
        <end position="407"/>
    </location>
</feature>
<feature type="compositionally biased region" description="Basic and acidic residues" evidence="1">
    <location>
        <begin position="225"/>
        <end position="234"/>
    </location>
</feature>
<sequence>MAGPPPLSGRRGLLTSLILSRRGIASLAALALISWLFLWRPADSPADTAPSDEHGWSAQKLRNAWSWGGGAAQDEERNAPASTRPDPAGHAIEAGPPAQHNKEQQHAAPAAGRPKQVLYPVDFHRGTDHDDDDEPLILPVDHSSSASRPNDDDEGDAAARLPAPPPGSDSADDEAGLPAARPGWVRKPFGQAREGLSAVRAGKAGTAASAAHREGLLTSEEMDEMDARAEERMRLNGNGRSAGRRPAGAAQKAEEDDDEAFDDYEKEWVPAPDGDEAQSGTRLSPLNDVDDDDEFALADAPAVAVAAQDAAARAPLAAVAHKGAAAPDSSGPTADDASGAHAAAPAAHAPVPPPPVAPADDEPADKAAEPAGPALPKIGTGGRLGGGGIAHEKPPQRVGAGAKAGEVVAKEAGRRVGTGARPGAKGMGISRKVRRR</sequence>
<protein>
    <submittedName>
        <fullName evidence="2">Uncharacterized protein</fullName>
    </submittedName>
</protein>
<evidence type="ECO:0000313" key="3">
    <source>
        <dbReference type="Proteomes" id="UP001342314"/>
    </source>
</evidence>
<feature type="compositionally biased region" description="Acidic residues" evidence="1">
    <location>
        <begin position="254"/>
        <end position="265"/>
    </location>
</feature>
<feature type="compositionally biased region" description="Low complexity" evidence="1">
    <location>
        <begin position="197"/>
        <end position="210"/>
    </location>
</feature>
<feature type="compositionally biased region" description="Low complexity" evidence="1">
    <location>
        <begin position="237"/>
        <end position="251"/>
    </location>
</feature>
<dbReference type="EMBL" id="BQKY01000008">
    <property type="protein sequence ID" value="GJN91124.1"/>
    <property type="molecule type" value="Genomic_DNA"/>
</dbReference>
<feature type="compositionally biased region" description="Low complexity" evidence="1">
    <location>
        <begin position="334"/>
        <end position="349"/>
    </location>
</feature>
<accession>A0AAV5GMG9</accession>
<proteinExistence type="predicted"/>
<reference evidence="2 3" key="1">
    <citation type="submission" date="2021-12" db="EMBL/GenBank/DDBJ databases">
        <title>High titer production of polyol ester of fatty acids by Rhodotorula paludigena BS15 towards product separation-free biomass refinery.</title>
        <authorList>
            <person name="Mano J."/>
            <person name="Ono H."/>
            <person name="Tanaka T."/>
            <person name="Naito K."/>
            <person name="Sushida H."/>
            <person name="Ike M."/>
            <person name="Tokuyasu K."/>
            <person name="Kitaoka M."/>
        </authorList>
    </citation>
    <scope>NUCLEOTIDE SEQUENCE [LARGE SCALE GENOMIC DNA]</scope>
    <source>
        <strain evidence="2 3">BS15</strain>
    </source>
</reference>
<feature type="region of interest" description="Disordered" evidence="1">
    <location>
        <begin position="320"/>
        <end position="436"/>
    </location>
</feature>
<evidence type="ECO:0000256" key="1">
    <source>
        <dbReference type="SAM" id="MobiDB-lite"/>
    </source>
</evidence>
<feature type="region of interest" description="Disordered" evidence="1">
    <location>
        <begin position="44"/>
        <end position="290"/>
    </location>
</feature>
<organism evidence="2 3">
    <name type="scientific">Rhodotorula paludigena</name>
    <dbReference type="NCBI Taxonomy" id="86838"/>
    <lineage>
        <taxon>Eukaryota</taxon>
        <taxon>Fungi</taxon>
        <taxon>Dikarya</taxon>
        <taxon>Basidiomycota</taxon>
        <taxon>Pucciniomycotina</taxon>
        <taxon>Microbotryomycetes</taxon>
        <taxon>Sporidiobolales</taxon>
        <taxon>Sporidiobolaceae</taxon>
        <taxon>Rhodotorula</taxon>
    </lineage>
</organism>
<name>A0AAV5GMG9_9BASI</name>
<dbReference type="AlphaFoldDB" id="A0AAV5GMG9"/>
<gene>
    <name evidence="2" type="ORF">Rhopal_004142-T1</name>
</gene>
<comment type="caution">
    <text evidence="2">The sequence shown here is derived from an EMBL/GenBank/DDBJ whole genome shotgun (WGS) entry which is preliminary data.</text>
</comment>
<evidence type="ECO:0000313" key="2">
    <source>
        <dbReference type="EMBL" id="GJN91124.1"/>
    </source>
</evidence>
<feature type="compositionally biased region" description="Gly residues" evidence="1">
    <location>
        <begin position="379"/>
        <end position="389"/>
    </location>
</feature>